<dbReference type="InterPro" id="IPR006381">
    <property type="entry name" value="HAD-SF-IIB-MPGP"/>
</dbReference>
<dbReference type="SUPFAM" id="SSF56784">
    <property type="entry name" value="HAD-like"/>
    <property type="match status" value="1"/>
</dbReference>
<dbReference type="Gene3D" id="3.30.980.20">
    <property type="entry name" value="Putative mannosyl-3-phosphoglycerate phosphatase, domain 2"/>
    <property type="match status" value="1"/>
</dbReference>
<dbReference type="RefSeq" id="WP_407327216.1">
    <property type="nucleotide sequence ID" value="NZ_CP136865.1"/>
</dbReference>
<accession>A0ABZ0ICJ4</accession>
<dbReference type="PANTHER" id="PTHR10000">
    <property type="entry name" value="PHOSPHOSERINE PHOSPHATASE"/>
    <property type="match status" value="1"/>
</dbReference>
<keyword evidence="2 4" id="KW-0378">Hydrolase</keyword>
<evidence type="ECO:0000256" key="1">
    <source>
        <dbReference type="ARBA" id="ARBA00022723"/>
    </source>
</evidence>
<dbReference type="InterPro" id="IPR023214">
    <property type="entry name" value="HAD_sf"/>
</dbReference>
<reference evidence="4 5" key="1">
    <citation type="submission" date="2023-10" db="EMBL/GenBank/DDBJ databases">
        <title>Two novel species belonging to the OM43/NOR5 clade.</title>
        <authorList>
            <person name="Park M."/>
        </authorList>
    </citation>
    <scope>NUCLEOTIDE SEQUENCE [LARGE SCALE GENOMIC DNA]</scope>
    <source>
        <strain evidence="4 5">IMCC45268</strain>
    </source>
</reference>
<organism evidence="4 5">
    <name type="scientific">Congregibacter brevis</name>
    <dbReference type="NCBI Taxonomy" id="3081201"/>
    <lineage>
        <taxon>Bacteria</taxon>
        <taxon>Pseudomonadati</taxon>
        <taxon>Pseudomonadota</taxon>
        <taxon>Gammaproteobacteria</taxon>
        <taxon>Cellvibrionales</taxon>
        <taxon>Halieaceae</taxon>
        <taxon>Congregibacter</taxon>
    </lineage>
</organism>
<evidence type="ECO:0000313" key="4">
    <source>
        <dbReference type="EMBL" id="WOJ96539.1"/>
    </source>
</evidence>
<dbReference type="PANTHER" id="PTHR10000:SF8">
    <property type="entry name" value="HAD SUPERFAMILY HYDROLASE-LIKE, TYPE 3"/>
    <property type="match status" value="1"/>
</dbReference>
<dbReference type="EMBL" id="CP136865">
    <property type="protein sequence ID" value="WOJ96539.1"/>
    <property type="molecule type" value="Genomic_DNA"/>
</dbReference>
<keyword evidence="3" id="KW-0460">Magnesium</keyword>
<dbReference type="NCBIfam" id="TIGR01484">
    <property type="entry name" value="HAD-SF-IIB"/>
    <property type="match status" value="1"/>
</dbReference>
<dbReference type="Pfam" id="PF08282">
    <property type="entry name" value="Hydrolase_3"/>
    <property type="match status" value="1"/>
</dbReference>
<protein>
    <submittedName>
        <fullName evidence="4">HAD-IIB family hydrolase</fullName>
    </submittedName>
</protein>
<evidence type="ECO:0000256" key="2">
    <source>
        <dbReference type="ARBA" id="ARBA00022801"/>
    </source>
</evidence>
<keyword evidence="1" id="KW-0479">Metal-binding</keyword>
<dbReference type="SFLD" id="SFLDS00003">
    <property type="entry name" value="Haloacid_Dehalogenase"/>
    <property type="match status" value="1"/>
</dbReference>
<evidence type="ECO:0000313" key="5">
    <source>
        <dbReference type="Proteomes" id="UP001626549"/>
    </source>
</evidence>
<keyword evidence="5" id="KW-1185">Reference proteome</keyword>
<evidence type="ECO:0000256" key="3">
    <source>
        <dbReference type="ARBA" id="ARBA00022842"/>
    </source>
</evidence>
<name>A0ABZ0ICJ4_9GAMM</name>
<dbReference type="InterPro" id="IPR006379">
    <property type="entry name" value="HAD-SF_hydro_IIB"/>
</dbReference>
<dbReference type="Gene3D" id="3.40.50.1000">
    <property type="entry name" value="HAD superfamily/HAD-like"/>
    <property type="match status" value="1"/>
</dbReference>
<dbReference type="SFLD" id="SFLDG01140">
    <property type="entry name" value="C2.B:_Phosphomannomutase_and_P"/>
    <property type="match status" value="1"/>
</dbReference>
<proteinExistence type="predicted"/>
<gene>
    <name evidence="4" type="ORF">R0137_14995</name>
</gene>
<dbReference type="InterPro" id="IPR036412">
    <property type="entry name" value="HAD-like_sf"/>
</dbReference>
<dbReference type="Proteomes" id="UP001626549">
    <property type="component" value="Chromosome"/>
</dbReference>
<dbReference type="GO" id="GO:0016787">
    <property type="term" value="F:hydrolase activity"/>
    <property type="evidence" value="ECO:0007669"/>
    <property type="project" value="UniProtKB-KW"/>
</dbReference>
<dbReference type="SFLD" id="SFLDG01142">
    <property type="entry name" value="C2.B.2:_Mannosyl-3-phosphoglyc"/>
    <property type="match status" value="1"/>
</dbReference>
<dbReference type="NCBIfam" id="TIGR01486">
    <property type="entry name" value="HAD-SF-IIB-MPGP"/>
    <property type="match status" value="1"/>
</dbReference>
<sequence>MSSTVHLVVTDLDGSLLDHDDYSYEPAKPVLQVLEEMRIPVVLASSKTRAEMLELRHELENEHPFIAENGAAIYIPERYFQRQPEGTELREGFWVRELAPSRAHWSSVLDQYRQEMPGCFLDFATAGTAGIAEMTGLSLEKAALANKREYSEPVQWRGSDEQLELFLSGIKAAGARVLKGGRFYSVSGDCDKGQALLWLRQEYALAAGASAVYDLAVGDGENDVPMLEVARHALQIPAHNRALPELERDSGVIVGEGFGPEAWSVGVREWLRGLYKSREEV</sequence>